<dbReference type="AlphaFoldDB" id="A0A840AQW0"/>
<dbReference type="InterPro" id="IPR011604">
    <property type="entry name" value="PDDEXK-like_dom_sf"/>
</dbReference>
<dbReference type="Proteomes" id="UP000553963">
    <property type="component" value="Unassembled WGS sequence"/>
</dbReference>
<keyword evidence="3" id="KW-1185">Reference proteome</keyword>
<dbReference type="InterPro" id="IPR027417">
    <property type="entry name" value="P-loop_NTPase"/>
</dbReference>
<proteinExistence type="predicted"/>
<keyword evidence="2" id="KW-0547">Nucleotide-binding</keyword>
<feature type="domain" description="PD-(D/E)XK endonuclease-like" evidence="1">
    <location>
        <begin position="736"/>
        <end position="970"/>
    </location>
</feature>
<dbReference type="EMBL" id="JACIDS010000003">
    <property type="protein sequence ID" value="MBB3931251.1"/>
    <property type="molecule type" value="Genomic_DNA"/>
</dbReference>
<dbReference type="RefSeq" id="WP_183398909.1">
    <property type="nucleotide sequence ID" value="NZ_JACIDS010000003.1"/>
</dbReference>
<evidence type="ECO:0000313" key="3">
    <source>
        <dbReference type="Proteomes" id="UP000553963"/>
    </source>
</evidence>
<keyword evidence="2" id="KW-0378">Hydrolase</keyword>
<dbReference type="GO" id="GO:0016787">
    <property type="term" value="F:hydrolase activity"/>
    <property type="evidence" value="ECO:0007669"/>
    <property type="project" value="UniProtKB-KW"/>
</dbReference>
<dbReference type="Gene3D" id="3.90.320.10">
    <property type="match status" value="1"/>
</dbReference>
<dbReference type="SUPFAM" id="SSF52540">
    <property type="entry name" value="P-loop containing nucleoside triphosphate hydrolases"/>
    <property type="match status" value="1"/>
</dbReference>
<sequence>MARAAPRLFSIQAGLAFLPTLADALLGGRFGTIGDDPLALGDVTIFLPTRRAARALHAAILARLGTGAAILPAIRPIGDVDEADLLLAPFETPGERVLLPAAISPLERQLHLTRLTAAWSSLIHRQLLALPDGAPSPVPASAADAFHLAGELARLIDEVETAGLDWQGLNTLVPDNLARYWQVSLDFLKIVSEAWPAHLAAAGRTDPSVRRDRLIRAEAARLAATAGDRIVLAAGSTGSIPATAHLLATIARLPRGAVILPDLDEGLDAAGWQAIGGPGEAEAAPAHPQYGLRQLLTAIEVARDEVEQLGTLPVPIAARRRLVSDAFRPASTTEIWAETPPAPSEATESLALVVAKSEQEEALAIALALRETIETPGRTAALVTPDRRIAGRVAIELGRFGIAVDDSAGRPLATAPPGVLARLLLAAAASDGAPLDLIALAKHPLATFGMERAACRRAAELLDLRLFRGRLLPGGLAGLKDALAGAALDAEERPSAEALLAGFAAALAPPVALNRSREPIPLSAMAAALGDALLVAGGEAATAGPAGTALATLLDGLGGDAAEDLVLTAGEFPGLLDAAMGAVTVPGPPVADGRVFIWGTLEARLQSVDRMVLAGLDEGVWPSEARTDPWLSRSMRLAFGLEAPERRLGLSAHDFAAALANPDVVVTRSERRGGAPTVAARWMQRLGARLGPARMAALEERGRRYLDCARGLDAAPVARASARPNPKPPLAARPRQLSVTDIETLVRDPYAIYARRVLRLRQLDPIVVAPDPAMRGTLIHEALGTFSAAWAGPFDERARTALLESGRKALALVEPFPAIHALWWPRFVAIADWFIAWEARRTEIAARHAEIEGSWTMPDGFRLIGRADRIDVRDDGSLEILDFKTGSPPTAKQLSTGLAPQLALEVAMARAGAFTGLPAGASVALLGWIGLGQVGRGEPFRTAVRDLTPDELGAEAAARLADLIAAYRDPERGYISRARPMFETRFESPYDHLARVREWALGEGEEGEA</sequence>
<evidence type="ECO:0000313" key="2">
    <source>
        <dbReference type="EMBL" id="MBB3931251.1"/>
    </source>
</evidence>
<dbReference type="EC" id="3.1.-.-" evidence="2"/>
<gene>
    <name evidence="2" type="ORF">GGR25_002301</name>
</gene>
<protein>
    <submittedName>
        <fullName evidence="2">ATP-dependent helicase/nuclease subunit B</fullName>
        <ecNumber evidence="2">3.1.-.-</ecNumber>
        <ecNumber evidence="2">3.6.4.12</ecNumber>
    </submittedName>
</protein>
<evidence type="ECO:0000259" key="1">
    <source>
        <dbReference type="Pfam" id="PF12705"/>
    </source>
</evidence>
<dbReference type="EC" id="3.6.4.12" evidence="2"/>
<name>A0A840AQW0_9HYPH</name>
<dbReference type="NCBIfam" id="TIGR02786">
    <property type="entry name" value="addB_alphas"/>
    <property type="match status" value="1"/>
</dbReference>
<dbReference type="Pfam" id="PF12705">
    <property type="entry name" value="PDDEXK_1"/>
    <property type="match status" value="1"/>
</dbReference>
<keyword evidence="2" id="KW-0067">ATP-binding</keyword>
<accession>A0A840AQW0</accession>
<reference evidence="2 3" key="1">
    <citation type="submission" date="2020-08" db="EMBL/GenBank/DDBJ databases">
        <title>Genomic Encyclopedia of Type Strains, Phase IV (KMG-IV): sequencing the most valuable type-strain genomes for metagenomic binning, comparative biology and taxonomic classification.</title>
        <authorList>
            <person name="Goeker M."/>
        </authorList>
    </citation>
    <scope>NUCLEOTIDE SEQUENCE [LARGE SCALE GENOMIC DNA]</scope>
    <source>
        <strain evidence="2 3">DSM 25966</strain>
    </source>
</reference>
<organism evidence="2 3">
    <name type="scientific">Kaistia hirudinis</name>
    <dbReference type="NCBI Taxonomy" id="1293440"/>
    <lineage>
        <taxon>Bacteria</taxon>
        <taxon>Pseudomonadati</taxon>
        <taxon>Pseudomonadota</taxon>
        <taxon>Alphaproteobacteria</taxon>
        <taxon>Hyphomicrobiales</taxon>
        <taxon>Kaistiaceae</taxon>
        <taxon>Kaistia</taxon>
    </lineage>
</organism>
<keyword evidence="2" id="KW-0347">Helicase</keyword>
<comment type="caution">
    <text evidence="2">The sequence shown here is derived from an EMBL/GenBank/DDBJ whole genome shotgun (WGS) entry which is preliminary data.</text>
</comment>
<dbReference type="GO" id="GO:0003678">
    <property type="term" value="F:DNA helicase activity"/>
    <property type="evidence" value="ECO:0007669"/>
    <property type="project" value="UniProtKB-EC"/>
</dbReference>
<dbReference type="InterPro" id="IPR014153">
    <property type="entry name" value="Ds_break_AddB"/>
</dbReference>
<dbReference type="InterPro" id="IPR038726">
    <property type="entry name" value="PDDEXK_AddAB-type"/>
</dbReference>